<accession>A0A6M3LVH5</accession>
<dbReference type="Pfam" id="PF25209">
    <property type="entry name" value="Phage_capsid_4"/>
    <property type="match status" value="1"/>
</dbReference>
<organism evidence="1">
    <name type="scientific">viral metagenome</name>
    <dbReference type="NCBI Taxonomy" id="1070528"/>
    <lineage>
        <taxon>unclassified sequences</taxon>
        <taxon>metagenomes</taxon>
        <taxon>organismal metagenomes</taxon>
    </lineage>
</organism>
<dbReference type="EMBL" id="MT143642">
    <property type="protein sequence ID" value="QJA99307.1"/>
    <property type="molecule type" value="Genomic_DNA"/>
</dbReference>
<reference evidence="1" key="1">
    <citation type="submission" date="2020-03" db="EMBL/GenBank/DDBJ databases">
        <title>The deep terrestrial virosphere.</title>
        <authorList>
            <person name="Holmfeldt K."/>
            <person name="Nilsson E."/>
            <person name="Simone D."/>
            <person name="Lopez-Fernandez M."/>
            <person name="Wu X."/>
            <person name="de Brujin I."/>
            <person name="Lundin D."/>
            <person name="Andersson A."/>
            <person name="Bertilsson S."/>
            <person name="Dopson M."/>
        </authorList>
    </citation>
    <scope>NUCLEOTIDE SEQUENCE</scope>
    <source>
        <strain evidence="1">MM171A01186</strain>
    </source>
</reference>
<dbReference type="AlphaFoldDB" id="A0A6M3LVH5"/>
<sequence length="349" mass="37398">MAIQQYGTVASRNLIRAEMKMLKHAEPIQVLTNFGDQKEQPLNKTDTIVFRRLKPFNATATETPNITAANFITAEGVTPTANTISYTDVTVSLNQYAVLFKFSSKAQLMYEDDIPNDMAKLTGETMAEVAELVCYGQVKAGTSIIYANGSTVVGVNTAISLNDFRLAARTMESNRAKQVTSAIKSGPDFGVSSVEPGYIVFVHTDLLADIRDIPGFTKRVDYGSAIKPVHAREVGAIEEFRIVTSPLFAPLAGATGVTAAVGTSGMKATASFVDIYYSIVMAESAWGQVSLKGKGYSGVSPTIIPASVKNHANPSGMFGYVGADFWGAAVRLNENWMTRIVSCATDISG</sequence>
<dbReference type="NCBIfam" id="TIGR04387">
    <property type="entry name" value="capsid_maj_N4"/>
    <property type="match status" value="1"/>
</dbReference>
<evidence type="ECO:0000313" key="1">
    <source>
        <dbReference type="EMBL" id="QJA99307.1"/>
    </source>
</evidence>
<proteinExistence type="predicted"/>
<gene>
    <name evidence="1" type="ORF">MM171A01186_0003</name>
</gene>
<name>A0A6M3LVH5_9ZZZZ</name>
<protein>
    <submittedName>
        <fullName evidence="1">Putative capsid protein</fullName>
    </submittedName>
</protein>